<evidence type="ECO:0000313" key="1">
    <source>
        <dbReference type="EMBL" id="VDO27689.1"/>
    </source>
</evidence>
<evidence type="ECO:0000313" key="3">
    <source>
        <dbReference type="WBParaSite" id="OFLC_0000094801-mRNA-1"/>
    </source>
</evidence>
<name>A0A183H0D9_9BILA</name>
<accession>A0A183H0D9</accession>
<reference evidence="3" key="1">
    <citation type="submission" date="2016-06" db="UniProtKB">
        <authorList>
            <consortium name="WormBaseParasite"/>
        </authorList>
    </citation>
    <scope>IDENTIFICATION</scope>
</reference>
<organism evidence="3">
    <name type="scientific">Onchocerca flexuosa</name>
    <dbReference type="NCBI Taxonomy" id="387005"/>
    <lineage>
        <taxon>Eukaryota</taxon>
        <taxon>Metazoa</taxon>
        <taxon>Ecdysozoa</taxon>
        <taxon>Nematoda</taxon>
        <taxon>Chromadorea</taxon>
        <taxon>Rhabditida</taxon>
        <taxon>Spirurina</taxon>
        <taxon>Spiruromorpha</taxon>
        <taxon>Filarioidea</taxon>
        <taxon>Onchocercidae</taxon>
        <taxon>Onchocerca</taxon>
    </lineage>
</organism>
<keyword evidence="2" id="KW-1185">Reference proteome</keyword>
<reference evidence="1 2" key="2">
    <citation type="submission" date="2018-11" db="EMBL/GenBank/DDBJ databases">
        <authorList>
            <consortium name="Pathogen Informatics"/>
        </authorList>
    </citation>
    <scope>NUCLEOTIDE SEQUENCE [LARGE SCALE GENOMIC DNA]</scope>
</reference>
<proteinExistence type="predicted"/>
<dbReference type="EMBL" id="UZAJ01000392">
    <property type="protein sequence ID" value="VDO27689.1"/>
    <property type="molecule type" value="Genomic_DNA"/>
</dbReference>
<dbReference type="WBParaSite" id="OFLC_0000094801-mRNA-1">
    <property type="protein sequence ID" value="OFLC_0000094801-mRNA-1"/>
    <property type="gene ID" value="OFLC_0000094801"/>
</dbReference>
<dbReference type="AlphaFoldDB" id="A0A183H0D9"/>
<dbReference type="Proteomes" id="UP000267606">
    <property type="component" value="Unassembled WGS sequence"/>
</dbReference>
<protein>
    <submittedName>
        <fullName evidence="1 3">Uncharacterized protein</fullName>
    </submittedName>
</protein>
<sequence>MSVQNKSFYGAKKLDKENFEFYSEETCSLNSTSISIDHSRDSILDFSICSNPIDEAAIMEEQLAANGVGHVTQVILHMLHATICALKTANCRELNDDVPSIAVTLSSHTSKDIGHSLTNRTIFTTATAAVASTTDSNNCQPVVSPPSSSSFLPFLFNAPPIASLEDLTNGEQNSDIATARSNAAAASTTRFGRNGVRESDLKETMIESRFSTSFFIKSPADHYRDPFTMMSSTDNVCPHLSTVRNTIHCHRSELLNSTENICFGNHPFSTQKFSVCLLSKYFFGSI</sequence>
<gene>
    <name evidence="1" type="ORF">OFLC_LOCUS949</name>
</gene>
<evidence type="ECO:0000313" key="2">
    <source>
        <dbReference type="Proteomes" id="UP000267606"/>
    </source>
</evidence>